<feature type="transmembrane region" description="Helical" evidence="1">
    <location>
        <begin position="57"/>
        <end position="74"/>
    </location>
</feature>
<accession>A0ABT9XLD2</accession>
<keyword evidence="1" id="KW-1133">Transmembrane helix</keyword>
<dbReference type="Proteomes" id="UP001232973">
    <property type="component" value="Unassembled WGS sequence"/>
</dbReference>
<proteinExistence type="predicted"/>
<organism evidence="2 3">
    <name type="scientific">Alicyclobacillus cycloheptanicus</name>
    <dbReference type="NCBI Taxonomy" id="1457"/>
    <lineage>
        <taxon>Bacteria</taxon>
        <taxon>Bacillati</taxon>
        <taxon>Bacillota</taxon>
        <taxon>Bacilli</taxon>
        <taxon>Bacillales</taxon>
        <taxon>Alicyclobacillaceae</taxon>
        <taxon>Alicyclobacillus</taxon>
    </lineage>
</organism>
<evidence type="ECO:0008006" key="4">
    <source>
        <dbReference type="Google" id="ProtNLM"/>
    </source>
</evidence>
<protein>
    <recommendedName>
        <fullName evidence="4">DUF5317 domain-containing protein</fullName>
    </recommendedName>
</protein>
<feature type="transmembrane region" description="Helical" evidence="1">
    <location>
        <begin position="6"/>
        <end position="25"/>
    </location>
</feature>
<reference evidence="2 3" key="1">
    <citation type="submission" date="2023-07" db="EMBL/GenBank/DDBJ databases">
        <title>Genomic Encyclopedia of Type Strains, Phase IV (KMG-IV): sequencing the most valuable type-strain genomes for metagenomic binning, comparative biology and taxonomic classification.</title>
        <authorList>
            <person name="Goeker M."/>
        </authorList>
    </citation>
    <scope>NUCLEOTIDE SEQUENCE [LARGE SCALE GENOMIC DNA]</scope>
    <source>
        <strain evidence="2 3">DSM 4006</strain>
    </source>
</reference>
<feature type="transmembrane region" description="Helical" evidence="1">
    <location>
        <begin position="81"/>
        <end position="98"/>
    </location>
</feature>
<dbReference type="EMBL" id="JAUSTP010000031">
    <property type="protein sequence ID" value="MDQ0191100.1"/>
    <property type="molecule type" value="Genomic_DNA"/>
</dbReference>
<evidence type="ECO:0000256" key="1">
    <source>
        <dbReference type="SAM" id="Phobius"/>
    </source>
</evidence>
<sequence length="183" mass="20277">MAFEIGVILCGLIIGWVRKGSLWALTEIRLKWLWVLPISYLLQHISIAYFSGVPYEVAILLSYISLIAFCLVNLKVPGVAWTLLGTCLNFLVMAVNHLRMPAYLPVVRAMDPKIVQPLMHGEIGKSIAMTSATHLNFLGDIFYFEVQPASLISVGDIIFGIGLIILIQHAMRLKRGEGAREAA</sequence>
<evidence type="ECO:0000313" key="3">
    <source>
        <dbReference type="Proteomes" id="UP001232973"/>
    </source>
</evidence>
<dbReference type="InterPro" id="IPR035168">
    <property type="entry name" value="DUF5317"/>
</dbReference>
<dbReference type="RefSeq" id="WP_274454429.1">
    <property type="nucleotide sequence ID" value="NZ_CP067097.1"/>
</dbReference>
<comment type="caution">
    <text evidence="2">The sequence shown here is derived from an EMBL/GenBank/DDBJ whole genome shotgun (WGS) entry which is preliminary data.</text>
</comment>
<feature type="transmembrane region" description="Helical" evidence="1">
    <location>
        <begin position="149"/>
        <end position="167"/>
    </location>
</feature>
<dbReference type="Pfam" id="PF17248">
    <property type="entry name" value="DUF5317"/>
    <property type="match status" value="1"/>
</dbReference>
<evidence type="ECO:0000313" key="2">
    <source>
        <dbReference type="EMBL" id="MDQ0191100.1"/>
    </source>
</evidence>
<name>A0ABT9XLD2_9BACL</name>
<keyword evidence="1" id="KW-0812">Transmembrane</keyword>
<keyword evidence="1" id="KW-0472">Membrane</keyword>
<keyword evidence="3" id="KW-1185">Reference proteome</keyword>
<gene>
    <name evidence="2" type="ORF">J2S03_002968</name>
</gene>